<evidence type="ECO:0000259" key="10">
    <source>
        <dbReference type="PROSITE" id="PS50071"/>
    </source>
</evidence>
<dbReference type="InterPro" id="IPR001356">
    <property type="entry name" value="HD"/>
</dbReference>
<evidence type="ECO:0000256" key="7">
    <source>
        <dbReference type="PROSITE-ProRule" id="PRU00108"/>
    </source>
</evidence>
<protein>
    <recommendedName>
        <fullName evidence="10">Homeobox domain-containing protein</fullName>
    </recommendedName>
</protein>
<dbReference type="GO" id="GO:0005634">
    <property type="term" value="C:nucleus"/>
    <property type="evidence" value="ECO:0007669"/>
    <property type="project" value="UniProtKB-SubCell"/>
</dbReference>
<feature type="compositionally biased region" description="Polar residues" evidence="9">
    <location>
        <begin position="201"/>
        <end position="212"/>
    </location>
</feature>
<dbReference type="GO" id="GO:0045944">
    <property type="term" value="P:positive regulation of transcription by RNA polymerase II"/>
    <property type="evidence" value="ECO:0007669"/>
    <property type="project" value="UniProtKB-ARBA"/>
</dbReference>
<dbReference type="SMART" id="SM00389">
    <property type="entry name" value="HOX"/>
    <property type="match status" value="1"/>
</dbReference>
<dbReference type="AlphaFoldDB" id="T1IPT0"/>
<sequence>MCAERGRDGVNVAANQAVIGCSRQRAAQHRVTASTWTPDPCEEKRRCRPWTTLAPRAFSALDEPQSLLQRQISNTLAYHHPYQPHARQADDMASYVKPQHYSMNGYTTIGGPGVDLLPHHHPNMGSYPPSTNARKQRRERTTFTRAQLDMLEEVFRKTRYPDVFMREELALKINLSESRVQVWFKNRRAKARQLEKHRTQQDSQQSQTNGNSKGIKKSVKRSSTSPQTISITQPQPSVSTPSPSNDSFRPSPLNTAPQAAFSTLWAPVGDYMSGSNCLDTRSLYPMTNPQAPPSANCYSQNYSYYNMDYLQSQHMSQFNAHSQMSSSPLPHHPHMAPTSAQVLTPRSTPTLADCHDYGDKSSWKFAPRYDH</sequence>
<dbReference type="STRING" id="126957.T1IPT0"/>
<proteinExistence type="predicted"/>
<dbReference type="GO" id="GO:0000981">
    <property type="term" value="F:DNA-binding transcription factor activity, RNA polymerase II-specific"/>
    <property type="evidence" value="ECO:0007669"/>
    <property type="project" value="InterPro"/>
</dbReference>
<feature type="region of interest" description="Disordered" evidence="9">
    <location>
        <begin position="318"/>
        <end position="341"/>
    </location>
</feature>
<keyword evidence="12" id="KW-1185">Reference proteome</keyword>
<dbReference type="PROSITE" id="PS50071">
    <property type="entry name" value="HOMEOBOX_2"/>
    <property type="match status" value="1"/>
</dbReference>
<organism evidence="11 12">
    <name type="scientific">Strigamia maritima</name>
    <name type="common">European centipede</name>
    <name type="synonym">Geophilus maritimus</name>
    <dbReference type="NCBI Taxonomy" id="126957"/>
    <lineage>
        <taxon>Eukaryota</taxon>
        <taxon>Metazoa</taxon>
        <taxon>Ecdysozoa</taxon>
        <taxon>Arthropoda</taxon>
        <taxon>Myriapoda</taxon>
        <taxon>Chilopoda</taxon>
        <taxon>Pleurostigmophora</taxon>
        <taxon>Geophilomorpha</taxon>
        <taxon>Linotaeniidae</taxon>
        <taxon>Strigamia</taxon>
    </lineage>
</organism>
<keyword evidence="5 7" id="KW-0371">Homeobox</keyword>
<dbReference type="SUPFAM" id="SSF46689">
    <property type="entry name" value="Homeodomain-like"/>
    <property type="match status" value="1"/>
</dbReference>
<dbReference type="CDD" id="cd00086">
    <property type="entry name" value="homeodomain"/>
    <property type="match status" value="1"/>
</dbReference>
<feature type="DNA-binding region" description="Homeobox" evidence="7">
    <location>
        <begin position="136"/>
        <end position="195"/>
    </location>
</feature>
<evidence type="ECO:0000256" key="4">
    <source>
        <dbReference type="ARBA" id="ARBA00023125"/>
    </source>
</evidence>
<dbReference type="PROSITE" id="PS00027">
    <property type="entry name" value="HOMEOBOX_1"/>
    <property type="match status" value="1"/>
</dbReference>
<evidence type="ECO:0000313" key="12">
    <source>
        <dbReference type="Proteomes" id="UP000014500"/>
    </source>
</evidence>
<dbReference type="PANTHER" id="PTHR45793">
    <property type="entry name" value="HOMEOBOX PROTEIN"/>
    <property type="match status" value="1"/>
</dbReference>
<keyword evidence="2" id="KW-0217">Developmental protein</keyword>
<evidence type="ECO:0000256" key="9">
    <source>
        <dbReference type="SAM" id="MobiDB-lite"/>
    </source>
</evidence>
<accession>T1IPT0</accession>
<evidence type="ECO:0000256" key="8">
    <source>
        <dbReference type="RuleBase" id="RU000682"/>
    </source>
</evidence>
<dbReference type="PANTHER" id="PTHR45793:SF5">
    <property type="entry name" value="HOMEOTIC PROTEIN OCELLILESS"/>
    <property type="match status" value="1"/>
</dbReference>
<evidence type="ECO:0000256" key="1">
    <source>
        <dbReference type="ARBA" id="ARBA00004123"/>
    </source>
</evidence>
<reference evidence="11" key="2">
    <citation type="submission" date="2015-02" db="UniProtKB">
        <authorList>
            <consortium name="EnsemblMetazoa"/>
        </authorList>
    </citation>
    <scope>IDENTIFICATION</scope>
</reference>
<feature type="domain" description="Homeobox" evidence="10">
    <location>
        <begin position="134"/>
        <end position="194"/>
    </location>
</feature>
<dbReference type="Proteomes" id="UP000014500">
    <property type="component" value="Unassembled WGS sequence"/>
</dbReference>
<dbReference type="HOGENOM" id="CLU_746649_0_0_1"/>
<dbReference type="GO" id="GO:0000978">
    <property type="term" value="F:RNA polymerase II cis-regulatory region sequence-specific DNA binding"/>
    <property type="evidence" value="ECO:0007669"/>
    <property type="project" value="TreeGrafter"/>
</dbReference>
<evidence type="ECO:0000313" key="11">
    <source>
        <dbReference type="EnsemblMetazoa" id="SMAR003035-PA"/>
    </source>
</evidence>
<comment type="subcellular location">
    <subcellularLocation>
        <location evidence="1 7 8">Nucleus</location>
    </subcellularLocation>
</comment>
<keyword evidence="4 7" id="KW-0238">DNA-binding</keyword>
<dbReference type="GO" id="GO:0007399">
    <property type="term" value="P:nervous system development"/>
    <property type="evidence" value="ECO:0007669"/>
    <property type="project" value="UniProtKB-KW"/>
</dbReference>
<feature type="compositionally biased region" description="Low complexity" evidence="9">
    <location>
        <begin position="222"/>
        <end position="244"/>
    </location>
</feature>
<dbReference type="InterPro" id="IPR017970">
    <property type="entry name" value="Homeobox_CS"/>
</dbReference>
<dbReference type="InterPro" id="IPR009057">
    <property type="entry name" value="Homeodomain-like_sf"/>
</dbReference>
<evidence type="ECO:0000256" key="6">
    <source>
        <dbReference type="ARBA" id="ARBA00023242"/>
    </source>
</evidence>
<name>T1IPT0_STRMM</name>
<evidence type="ECO:0000256" key="3">
    <source>
        <dbReference type="ARBA" id="ARBA00022902"/>
    </source>
</evidence>
<keyword evidence="6 7" id="KW-0539">Nucleus</keyword>
<feature type="region of interest" description="Disordered" evidence="9">
    <location>
        <begin position="193"/>
        <end position="254"/>
    </location>
</feature>
<dbReference type="EMBL" id="JH431265">
    <property type="status" value="NOT_ANNOTATED_CDS"/>
    <property type="molecule type" value="Genomic_DNA"/>
</dbReference>
<dbReference type="Pfam" id="PF00046">
    <property type="entry name" value="Homeodomain"/>
    <property type="match status" value="1"/>
</dbReference>
<feature type="compositionally biased region" description="Polar residues" evidence="9">
    <location>
        <begin position="245"/>
        <end position="254"/>
    </location>
</feature>
<dbReference type="PhylomeDB" id="T1IPT0"/>
<dbReference type="PROSITE" id="PS51257">
    <property type="entry name" value="PROKAR_LIPOPROTEIN"/>
    <property type="match status" value="1"/>
</dbReference>
<feature type="compositionally biased region" description="Polar residues" evidence="9">
    <location>
        <begin position="318"/>
        <end position="328"/>
    </location>
</feature>
<evidence type="ECO:0000256" key="2">
    <source>
        <dbReference type="ARBA" id="ARBA00022473"/>
    </source>
</evidence>
<evidence type="ECO:0000256" key="5">
    <source>
        <dbReference type="ARBA" id="ARBA00023155"/>
    </source>
</evidence>
<dbReference type="Gene3D" id="1.10.10.60">
    <property type="entry name" value="Homeodomain-like"/>
    <property type="match status" value="1"/>
</dbReference>
<keyword evidence="3" id="KW-0524">Neurogenesis</keyword>
<reference evidence="12" key="1">
    <citation type="submission" date="2011-05" db="EMBL/GenBank/DDBJ databases">
        <authorList>
            <person name="Richards S.R."/>
            <person name="Qu J."/>
            <person name="Jiang H."/>
            <person name="Jhangiani S.N."/>
            <person name="Agravi P."/>
            <person name="Goodspeed R."/>
            <person name="Gross S."/>
            <person name="Mandapat C."/>
            <person name="Jackson L."/>
            <person name="Mathew T."/>
            <person name="Pu L."/>
            <person name="Thornton R."/>
            <person name="Saada N."/>
            <person name="Wilczek-Boney K.B."/>
            <person name="Lee S."/>
            <person name="Kovar C."/>
            <person name="Wu Y."/>
            <person name="Scherer S.E."/>
            <person name="Worley K.C."/>
            <person name="Muzny D.M."/>
            <person name="Gibbs R."/>
        </authorList>
    </citation>
    <scope>NUCLEOTIDE SEQUENCE</scope>
    <source>
        <strain evidence="12">Brora</strain>
    </source>
</reference>
<dbReference type="FunFam" id="1.10.10.60:FF:000068">
    <property type="entry name" value="Orthodenticle homeobox 1"/>
    <property type="match status" value="1"/>
</dbReference>
<dbReference type="eggNOG" id="KOG2251">
    <property type="taxonomic scope" value="Eukaryota"/>
</dbReference>
<dbReference type="EnsemblMetazoa" id="SMAR003035-RA">
    <property type="protein sequence ID" value="SMAR003035-PA"/>
    <property type="gene ID" value="SMAR003035"/>
</dbReference>